<protein>
    <submittedName>
        <fullName evidence="1">Uncharacterized protein</fullName>
    </submittedName>
</protein>
<evidence type="ECO:0000313" key="1">
    <source>
        <dbReference type="EMBL" id="VCX38032.1"/>
    </source>
</evidence>
<reference evidence="1 2" key="1">
    <citation type="submission" date="2018-10" db="EMBL/GenBank/DDBJ databases">
        <authorList>
            <person name="Ekblom R."/>
            <person name="Jareborg N."/>
        </authorList>
    </citation>
    <scope>NUCLEOTIDE SEQUENCE [LARGE SCALE GENOMIC DNA]</scope>
    <source>
        <tissue evidence="1">Muscle</tissue>
    </source>
</reference>
<keyword evidence="2" id="KW-1185">Reference proteome</keyword>
<gene>
    <name evidence="1" type="ORF">BN2614_LOCUS1</name>
</gene>
<sequence>MFAAYKQGSPEPKRAPTQLFLKLNVFVLEMTLNSV</sequence>
<dbReference type="Proteomes" id="UP000269945">
    <property type="component" value="Unassembled WGS sequence"/>
</dbReference>
<accession>A0A9X9Q7N1</accession>
<organism evidence="1 2">
    <name type="scientific">Gulo gulo</name>
    <name type="common">Wolverine</name>
    <name type="synonym">Gluton</name>
    <dbReference type="NCBI Taxonomy" id="48420"/>
    <lineage>
        <taxon>Eukaryota</taxon>
        <taxon>Metazoa</taxon>
        <taxon>Chordata</taxon>
        <taxon>Craniata</taxon>
        <taxon>Vertebrata</taxon>
        <taxon>Euteleostomi</taxon>
        <taxon>Mammalia</taxon>
        <taxon>Eutheria</taxon>
        <taxon>Laurasiatheria</taxon>
        <taxon>Carnivora</taxon>
        <taxon>Caniformia</taxon>
        <taxon>Musteloidea</taxon>
        <taxon>Mustelidae</taxon>
        <taxon>Guloninae</taxon>
        <taxon>Gulo</taxon>
    </lineage>
</organism>
<name>A0A9X9Q7N1_GULGU</name>
<evidence type="ECO:0000313" key="2">
    <source>
        <dbReference type="Proteomes" id="UP000269945"/>
    </source>
</evidence>
<comment type="caution">
    <text evidence="1">The sequence shown here is derived from an EMBL/GenBank/DDBJ whole genome shotgun (WGS) entry which is preliminary data.</text>
</comment>
<proteinExistence type="predicted"/>
<dbReference type="EMBL" id="CYRY02043555">
    <property type="protein sequence ID" value="VCX38032.1"/>
    <property type="molecule type" value="Genomic_DNA"/>
</dbReference>
<dbReference type="AlphaFoldDB" id="A0A9X9Q7N1"/>